<dbReference type="AlphaFoldDB" id="R7YCQ3"/>
<protein>
    <recommendedName>
        <fullName evidence="4">RecT family protein</fullName>
    </recommendedName>
</protein>
<dbReference type="OrthoDB" id="4379535at2"/>
<evidence type="ECO:0000256" key="1">
    <source>
        <dbReference type="SAM" id="MobiDB-lite"/>
    </source>
</evidence>
<feature type="region of interest" description="Disordered" evidence="1">
    <location>
        <begin position="210"/>
        <end position="233"/>
    </location>
</feature>
<dbReference type="RefSeq" id="WP_010841550.1">
    <property type="nucleotide sequence ID" value="NZ_AQPW01000004.1"/>
</dbReference>
<comment type="caution">
    <text evidence="2">The sequence shown here is derived from an EMBL/GenBank/DDBJ whole genome shotgun (WGS) entry which is preliminary data.</text>
</comment>
<evidence type="ECO:0000313" key="3">
    <source>
        <dbReference type="Proteomes" id="UP000013569"/>
    </source>
</evidence>
<dbReference type="EMBL" id="AQPW01000004">
    <property type="protein sequence ID" value="EON33781.1"/>
    <property type="molecule type" value="Genomic_DNA"/>
</dbReference>
<name>R7YCQ3_9ACTN</name>
<evidence type="ECO:0008006" key="4">
    <source>
        <dbReference type="Google" id="ProtNLM"/>
    </source>
</evidence>
<reference evidence="2 3" key="1">
    <citation type="journal article" date="2013" name="Genome Announc.">
        <title>Draft Genome Sequence of a Benzothiophene-Desulfurizing Bacterium, Gordona terrae Strain C-6.</title>
        <authorList>
            <person name="Wang W."/>
            <person name="Ma T."/>
            <person name="Ren Y."/>
            <person name="Li G."/>
        </authorList>
    </citation>
    <scope>NUCLEOTIDE SEQUENCE [LARGE SCALE GENOMIC DNA]</scope>
    <source>
        <strain evidence="2 3">C-6</strain>
    </source>
</reference>
<dbReference type="Proteomes" id="UP000013569">
    <property type="component" value="Unassembled WGS sequence"/>
</dbReference>
<organism evidence="2 3">
    <name type="scientific">Gordonia terrae C-6</name>
    <dbReference type="NCBI Taxonomy" id="1316928"/>
    <lineage>
        <taxon>Bacteria</taxon>
        <taxon>Bacillati</taxon>
        <taxon>Actinomycetota</taxon>
        <taxon>Actinomycetes</taxon>
        <taxon>Mycobacteriales</taxon>
        <taxon>Gordoniaceae</taxon>
        <taxon>Gordonia</taxon>
    </lineage>
</organism>
<gene>
    <name evidence="2" type="ORF">GTC6_05422</name>
</gene>
<dbReference type="PATRIC" id="fig|1316928.3.peg.1087"/>
<sequence>MSETTTDEHLDEVGKESISDKAVDRYEAENSSAIAIRSLDDISRLSKIFIQSGMFKGDRGVSQAQQVYQAGVKIIAGVEFGIQPFAAIRGINIINGNAEMSANLMAAKVKKHPKYDYRVTYWENDGCVIEFYEIPRPGAPRAEWDKLGVSSFKKADAEAAGLMSNQTWRKFPRNMYFARAISNGVRIYTPDVFYGAPVYVEGEISGDFEAKAEDGTTPPAGDAEPPQPEPVEGEIVETPEVVVGDEPTEEAPADPLQEKLDEIAELAEELGHGPDWFVHVSTLIRTEADAEQVYSKLRTKQINKMMNGE</sequence>
<evidence type="ECO:0000313" key="2">
    <source>
        <dbReference type="EMBL" id="EON33781.1"/>
    </source>
</evidence>
<accession>R7YCQ3</accession>
<proteinExistence type="predicted"/>